<proteinExistence type="predicted"/>
<keyword evidence="3" id="KW-1185">Reference proteome</keyword>
<accession>Q0F075</accession>
<comment type="caution">
    <text evidence="2">The sequence shown here is derived from an EMBL/GenBank/DDBJ whole genome shotgun (WGS) entry which is preliminary data.</text>
</comment>
<dbReference type="InterPro" id="IPR009875">
    <property type="entry name" value="PilZ_domain"/>
</dbReference>
<dbReference type="InParanoid" id="Q0F075"/>
<sequence length="157" mass="18024">MGFLDKLESLPGRLINYLLPSIRRDEEKIVVSHGGDTDELYSGTDRRKHVRFPVNLAVQHGNQMPLQYQDFILNAGEGGVFIQCDNPLPTGTPLILHFYIPPEEMLLAEFKGEVINISRCAKYGSGMHVKFTHYHKEDMEHFLSYLEEKRHLLDVKA</sequence>
<dbReference type="SUPFAM" id="SSF141371">
    <property type="entry name" value="PilZ domain-like"/>
    <property type="match status" value="1"/>
</dbReference>
<dbReference type="Gene3D" id="2.40.10.220">
    <property type="entry name" value="predicted glycosyltransferase like domains"/>
    <property type="match status" value="1"/>
</dbReference>
<dbReference type="OrthoDB" id="5294607at2"/>
<dbReference type="Proteomes" id="UP000005297">
    <property type="component" value="Unassembled WGS sequence"/>
</dbReference>
<feature type="domain" description="PilZ" evidence="1">
    <location>
        <begin position="45"/>
        <end position="147"/>
    </location>
</feature>
<dbReference type="HOGENOM" id="CLU_1675772_0_0_0"/>
<dbReference type="STRING" id="314344.AL013_12650"/>
<protein>
    <recommendedName>
        <fullName evidence="1">PilZ domain-containing protein</fullName>
    </recommendedName>
</protein>
<dbReference type="Pfam" id="PF07238">
    <property type="entry name" value="PilZ"/>
    <property type="match status" value="1"/>
</dbReference>
<evidence type="ECO:0000259" key="1">
    <source>
        <dbReference type="Pfam" id="PF07238"/>
    </source>
</evidence>
<dbReference type="AlphaFoldDB" id="Q0F075"/>
<dbReference type="EMBL" id="AATS01000005">
    <property type="protein sequence ID" value="EAU54809.1"/>
    <property type="molecule type" value="Genomic_DNA"/>
</dbReference>
<dbReference type="GO" id="GO:0035438">
    <property type="term" value="F:cyclic-di-GMP binding"/>
    <property type="evidence" value="ECO:0007669"/>
    <property type="project" value="InterPro"/>
</dbReference>
<evidence type="ECO:0000313" key="3">
    <source>
        <dbReference type="Proteomes" id="UP000005297"/>
    </source>
</evidence>
<reference evidence="2 3" key="1">
    <citation type="submission" date="2006-09" db="EMBL/GenBank/DDBJ databases">
        <authorList>
            <person name="Emerson D."/>
            <person name="Ferriera S."/>
            <person name="Johnson J."/>
            <person name="Kravitz S."/>
            <person name="Halpern A."/>
            <person name="Remington K."/>
            <person name="Beeson K."/>
            <person name="Tran B."/>
            <person name="Rogers Y.-H."/>
            <person name="Friedman R."/>
            <person name="Venter J.C."/>
        </authorList>
    </citation>
    <scope>NUCLEOTIDE SEQUENCE [LARGE SCALE GENOMIC DNA]</scope>
    <source>
        <strain evidence="2 3">PV-1</strain>
    </source>
</reference>
<dbReference type="RefSeq" id="WP_009849310.1">
    <property type="nucleotide sequence ID" value="NZ_DS022294.1"/>
</dbReference>
<name>Q0F075_9PROT</name>
<gene>
    <name evidence="2" type="ORF">SPV1_08948</name>
</gene>
<evidence type="ECO:0000313" key="2">
    <source>
        <dbReference type="EMBL" id="EAU54809.1"/>
    </source>
</evidence>
<organism evidence="2 3">
    <name type="scientific">Mariprofundus ferrooxydans PV-1</name>
    <dbReference type="NCBI Taxonomy" id="314345"/>
    <lineage>
        <taxon>Bacteria</taxon>
        <taxon>Pseudomonadati</taxon>
        <taxon>Pseudomonadota</taxon>
        <taxon>Candidatius Mariprofundia</taxon>
        <taxon>Mariprofundales</taxon>
        <taxon>Mariprofundaceae</taxon>
        <taxon>Mariprofundus</taxon>
    </lineage>
</organism>